<dbReference type="EMBL" id="FOBI01000042">
    <property type="protein sequence ID" value="SEL95909.1"/>
    <property type="molecule type" value="Genomic_DNA"/>
</dbReference>
<dbReference type="PANTHER" id="PTHR37023">
    <property type="entry name" value="TRANSPOSASE"/>
    <property type="match status" value="1"/>
</dbReference>
<evidence type="ECO:0000313" key="4">
    <source>
        <dbReference type="Proteomes" id="UP000199297"/>
    </source>
</evidence>
<dbReference type="Pfam" id="PF04986">
    <property type="entry name" value="Y2_Tnp"/>
    <property type="match status" value="1"/>
</dbReference>
<dbReference type="InterPro" id="IPR007069">
    <property type="entry name" value="Transposase_32"/>
</dbReference>
<dbReference type="Pfam" id="PF14319">
    <property type="entry name" value="Zn_Tnp_IS91"/>
    <property type="match status" value="1"/>
</dbReference>
<dbReference type="Proteomes" id="UP000199297">
    <property type="component" value="Unassembled WGS sequence"/>
</dbReference>
<feature type="domain" description="Transposase IS801/IS1294" evidence="1">
    <location>
        <begin position="138"/>
        <end position="301"/>
    </location>
</feature>
<dbReference type="GO" id="GO:0004803">
    <property type="term" value="F:transposase activity"/>
    <property type="evidence" value="ECO:0007669"/>
    <property type="project" value="InterPro"/>
</dbReference>
<dbReference type="GO" id="GO:0006313">
    <property type="term" value="P:DNA transposition"/>
    <property type="evidence" value="ECO:0007669"/>
    <property type="project" value="InterPro"/>
</dbReference>
<evidence type="ECO:0000259" key="2">
    <source>
        <dbReference type="Pfam" id="PF14319"/>
    </source>
</evidence>
<dbReference type="AlphaFoldDB" id="A0A1H7UGH3"/>
<sequence>MSVFIELLRQYRDELERHYDSHITDDIRQAMAAMLRCQTEQQGRSQWFCSHCHHDDRLPLSCGHRHCPQCQHRTTSDWLERQKQKLLPVHYYMATFTLPYELRELARQHPKALYQAMFTVASSVLKDFAQTEHKGELGFTIVLHTHSRQRNLHPHLHVIVAGGRYDASRQQWHKGNKRYLFNAFALAKVWRARLLDAIVHDDVMSLPKSVPNKWVVDCRCVGFGLPALQYLSRYLYRGVLPDKDIIKVTDTEVTFRYLDSQTNTHQTRTLPVLKFLWLILQHVLPKGMQRVRDYGFLRGNAKQTRVRIQLLLLALFYCTPHKEQPVRSKAVRACPCCDHEMACVGVSRPS</sequence>
<dbReference type="PANTHER" id="PTHR37023:SF1">
    <property type="entry name" value="ISSOD25 TRANSPOSASE TNPA_ISSOD25"/>
    <property type="match status" value="1"/>
</dbReference>
<keyword evidence="4" id="KW-1185">Reference proteome</keyword>
<accession>A0A1H7UGH3</accession>
<protein>
    <submittedName>
        <fullName evidence="3">Transposase zinc-binding domain-containing protein</fullName>
    </submittedName>
</protein>
<feature type="domain" description="Transposase zinc-binding" evidence="2">
    <location>
        <begin position="8"/>
        <end position="98"/>
    </location>
</feature>
<dbReference type="STRING" id="641665.GCA_002104455_01342"/>
<evidence type="ECO:0000259" key="1">
    <source>
        <dbReference type="Pfam" id="PF04986"/>
    </source>
</evidence>
<dbReference type="InterPro" id="IPR026889">
    <property type="entry name" value="Zn_Tnp"/>
</dbReference>
<evidence type="ECO:0000313" key="3">
    <source>
        <dbReference type="EMBL" id="SEL95909.1"/>
    </source>
</evidence>
<name>A0A1H7UGH3_9GAMM</name>
<reference evidence="4" key="1">
    <citation type="submission" date="2016-10" db="EMBL/GenBank/DDBJ databases">
        <authorList>
            <person name="Varghese N."/>
            <person name="Submissions S."/>
        </authorList>
    </citation>
    <scope>NUCLEOTIDE SEQUENCE [LARGE SCALE GENOMIC DNA]</scope>
    <source>
        <strain evidence="4">CGMCC 1.9127</strain>
    </source>
</reference>
<dbReference type="OrthoDB" id="6979325at2"/>
<organism evidence="3 4">
    <name type="scientific">Colwellia chukchiensis</name>
    <dbReference type="NCBI Taxonomy" id="641665"/>
    <lineage>
        <taxon>Bacteria</taxon>
        <taxon>Pseudomonadati</taxon>
        <taxon>Pseudomonadota</taxon>
        <taxon>Gammaproteobacteria</taxon>
        <taxon>Alteromonadales</taxon>
        <taxon>Colwelliaceae</taxon>
        <taxon>Colwellia</taxon>
    </lineage>
</organism>
<proteinExistence type="predicted"/>
<dbReference type="RefSeq" id="WP_085285707.1">
    <property type="nucleotide sequence ID" value="NZ_FOBI01000042.1"/>
</dbReference>
<dbReference type="GO" id="GO:0003677">
    <property type="term" value="F:DNA binding"/>
    <property type="evidence" value="ECO:0007669"/>
    <property type="project" value="InterPro"/>
</dbReference>
<gene>
    <name evidence="3" type="ORF">SAMN05216262_1422</name>
</gene>